<dbReference type="PANTHER" id="PTHR30592:SF1">
    <property type="entry name" value="SULFUR CARRIER PROTEIN FDHD"/>
    <property type="match status" value="1"/>
</dbReference>
<evidence type="ECO:0008006" key="4">
    <source>
        <dbReference type="Google" id="ProtNLM"/>
    </source>
</evidence>
<dbReference type="InterPro" id="IPR016193">
    <property type="entry name" value="Cytidine_deaminase-like"/>
</dbReference>
<reference evidence="3" key="1">
    <citation type="submission" date="2018-05" db="EMBL/GenBank/DDBJ databases">
        <authorList>
            <person name="Lanie J.A."/>
            <person name="Ng W.-L."/>
            <person name="Kazmierczak K.M."/>
            <person name="Andrzejewski T.M."/>
            <person name="Davidsen T.M."/>
            <person name="Wayne K.J."/>
            <person name="Tettelin H."/>
            <person name="Glass J.I."/>
            <person name="Rusch D."/>
            <person name="Podicherti R."/>
            <person name="Tsui H.-C.T."/>
            <person name="Winkler M.E."/>
        </authorList>
    </citation>
    <scope>NUCLEOTIDE SEQUENCE</scope>
</reference>
<dbReference type="InterPro" id="IPR003786">
    <property type="entry name" value="FdhD"/>
</dbReference>
<evidence type="ECO:0000256" key="2">
    <source>
        <dbReference type="ARBA" id="ARBA00023150"/>
    </source>
</evidence>
<keyword evidence="1" id="KW-0963">Cytoplasm</keyword>
<protein>
    <recommendedName>
        <fullName evidence="4">Formate dehydrogenase family accessory protein FdhD</fullName>
    </recommendedName>
</protein>
<dbReference type="EMBL" id="UINC01156967">
    <property type="protein sequence ID" value="SVD53686.1"/>
    <property type="molecule type" value="Genomic_DNA"/>
</dbReference>
<dbReference type="Pfam" id="PF02634">
    <property type="entry name" value="FdhD-NarQ"/>
    <property type="match status" value="1"/>
</dbReference>
<feature type="non-terminal residue" evidence="3">
    <location>
        <position position="1"/>
    </location>
</feature>
<dbReference type="AlphaFoldDB" id="A0A382W4B8"/>
<evidence type="ECO:0000313" key="3">
    <source>
        <dbReference type="EMBL" id="SVD53686.1"/>
    </source>
</evidence>
<dbReference type="GO" id="GO:0006777">
    <property type="term" value="P:Mo-molybdopterin cofactor biosynthetic process"/>
    <property type="evidence" value="ECO:0007669"/>
    <property type="project" value="UniProtKB-KW"/>
</dbReference>
<dbReference type="Gene3D" id="3.40.140.10">
    <property type="entry name" value="Cytidine Deaminase, domain 2"/>
    <property type="match status" value="1"/>
</dbReference>
<proteinExistence type="predicted"/>
<dbReference type="SUPFAM" id="SSF53927">
    <property type="entry name" value="Cytidine deaminase-like"/>
    <property type="match status" value="1"/>
</dbReference>
<dbReference type="PANTHER" id="PTHR30592">
    <property type="entry name" value="FORMATE DEHYDROGENASE"/>
    <property type="match status" value="1"/>
</dbReference>
<organism evidence="3">
    <name type="scientific">marine metagenome</name>
    <dbReference type="NCBI Taxonomy" id="408172"/>
    <lineage>
        <taxon>unclassified sequences</taxon>
        <taxon>metagenomes</taxon>
        <taxon>ecological metagenomes</taxon>
    </lineage>
</organism>
<sequence length="216" mass="22928">PADLGALTYCPSATPPNELNVVEVRLAGDSDFDVEALRRNFYATSSCGVCGKASIDQVRLQSRRRPQAFTVADDTLLGLPDTLRGAQAQFERTGSLHAAGLFDVDGSLLALREDVGRHNAVDKLIGSFVLDGQWPPPASALMVSGRTSFEIVQKALLAGLAFIASVSGPSSLAVDLADEAGLTLIGFLRHGGYNLYTHAQRLLHQGAALTTVPTRR</sequence>
<accession>A0A382W4B8</accession>
<dbReference type="GO" id="GO:0016783">
    <property type="term" value="F:sulfurtransferase activity"/>
    <property type="evidence" value="ECO:0007669"/>
    <property type="project" value="InterPro"/>
</dbReference>
<name>A0A382W4B8_9ZZZZ</name>
<evidence type="ECO:0000256" key="1">
    <source>
        <dbReference type="ARBA" id="ARBA00022490"/>
    </source>
</evidence>
<keyword evidence="2" id="KW-0501">Molybdenum cofactor biosynthesis</keyword>
<gene>
    <name evidence="3" type="ORF">METZ01_LOCUS406540</name>
</gene>